<dbReference type="Pfam" id="PF21654">
    <property type="entry name" value="DncV-like_NTFase"/>
    <property type="match status" value="1"/>
</dbReference>
<dbReference type="InterPro" id="IPR006116">
    <property type="entry name" value="NT_2-5OAS_ClassI-CCAase"/>
</dbReference>
<dbReference type="CDD" id="cd05400">
    <property type="entry name" value="NT_2-5OAS_ClassI-CCAase"/>
    <property type="match status" value="1"/>
</dbReference>
<dbReference type="EMBL" id="KU612222">
    <property type="protein sequence ID" value="ANZ79455.1"/>
    <property type="molecule type" value="Genomic_DNA"/>
</dbReference>
<keyword evidence="8" id="KW-0051">Antiviral defense</keyword>
<dbReference type="InterPro" id="IPR048445">
    <property type="entry name" value="DncV-like_NTFase"/>
</dbReference>
<dbReference type="GO" id="GO:0051607">
    <property type="term" value="P:defense response to virus"/>
    <property type="evidence" value="ECO:0007669"/>
    <property type="project" value="UniProtKB-KW"/>
</dbReference>
<evidence type="ECO:0000256" key="1">
    <source>
        <dbReference type="ARBA" id="ARBA00022679"/>
    </source>
</evidence>
<evidence type="ECO:0000256" key="5">
    <source>
        <dbReference type="ARBA" id="ARBA00022840"/>
    </source>
</evidence>
<evidence type="ECO:0000256" key="10">
    <source>
        <dbReference type="ARBA" id="ARBA00048304"/>
    </source>
</evidence>
<keyword evidence="7" id="KW-0546">Nucleotide metabolism</keyword>
<dbReference type="GO" id="GO:0016779">
    <property type="term" value="F:nucleotidyltransferase activity"/>
    <property type="evidence" value="ECO:0007669"/>
    <property type="project" value="InterPro"/>
</dbReference>
<evidence type="ECO:0000256" key="6">
    <source>
        <dbReference type="ARBA" id="ARBA00022842"/>
    </source>
</evidence>
<feature type="domain" description="Cyclic GMP-AMP synthase DncV-like nucleotidyltransferase" evidence="11">
    <location>
        <begin position="44"/>
        <end position="119"/>
    </location>
</feature>
<name>A0A1B2JLE8_9FIRM</name>
<dbReference type="AlphaFoldDB" id="A0A1B2JLE8"/>
<evidence type="ECO:0000313" key="12">
    <source>
        <dbReference type="EMBL" id="ANZ79455.1"/>
    </source>
</evidence>
<evidence type="ECO:0000256" key="2">
    <source>
        <dbReference type="ARBA" id="ARBA00022695"/>
    </source>
</evidence>
<organism evidence="12">
    <name type="scientific">Helcococcus kunzii</name>
    <dbReference type="NCBI Taxonomy" id="40091"/>
    <lineage>
        <taxon>Bacteria</taxon>
        <taxon>Bacillati</taxon>
        <taxon>Bacillota</taxon>
        <taxon>Tissierellia</taxon>
        <taxon>Tissierellales</taxon>
        <taxon>Peptoniphilaceae</taxon>
        <taxon>Helcococcus</taxon>
    </lineage>
</organism>
<accession>A0A1B2JLE8</accession>
<keyword evidence="1" id="KW-0808">Transferase</keyword>
<keyword evidence="4" id="KW-0547">Nucleotide-binding</keyword>
<reference evidence="12" key="1">
    <citation type="journal article" date="2016" name="J. Antimicrob. Chemother.">
        <title>Novel chromosome-encoded erm(47) determinant responsible for constitutive MLSB resistance in Helcococcus kunzii.</title>
        <authorList>
            <person name="Guerin F."/>
            <person name="Isnard C."/>
            <person name="Bucquet F."/>
            <person name="Fines-Guyon M."/>
            <person name="Giard J.C."/>
            <person name="Burrus V."/>
            <person name="Cattoir V."/>
        </authorList>
    </citation>
    <scope>NUCLEOTIDE SEQUENCE</scope>
    <source>
        <strain evidence="12">UCN99</strain>
    </source>
</reference>
<keyword evidence="3" id="KW-0479">Metal-binding</keyword>
<proteinExistence type="predicted"/>
<keyword evidence="2" id="KW-0548">Nucleotidyltransferase</keyword>
<keyword evidence="6" id="KW-0460">Magnesium</keyword>
<comment type="catalytic activity">
    <reaction evidence="10">
        <text>GTP + ATP = 3',3'-cGAMP + 2 diphosphate</text>
        <dbReference type="Rhea" id="RHEA:35647"/>
        <dbReference type="ChEBI" id="CHEBI:30616"/>
        <dbReference type="ChEBI" id="CHEBI:33019"/>
        <dbReference type="ChEBI" id="CHEBI:37565"/>
        <dbReference type="ChEBI" id="CHEBI:71501"/>
    </reaction>
    <physiologicalReaction direction="left-to-right" evidence="10">
        <dbReference type="Rhea" id="RHEA:35648"/>
    </physiologicalReaction>
</comment>
<evidence type="ECO:0000259" key="11">
    <source>
        <dbReference type="Pfam" id="PF21654"/>
    </source>
</evidence>
<keyword evidence="5" id="KW-0067">ATP-binding</keyword>
<evidence type="ECO:0000256" key="3">
    <source>
        <dbReference type="ARBA" id="ARBA00022723"/>
    </source>
</evidence>
<sequence>MEKRDKLLIESLNDIDITPTMEKNAREKYKAISEYLNGHDLESDFYPQGSFLLGTVIRPYRDGKDKNYDLDILALLKNEKSNTDPHSTKNDVGDCIKSSELYKSKLSKEDKNCWTLEYAEVSGGVGFNLDIVPCVNEEENIKAEIVNSGVDLNYVFKTVSITEKEGSNYSWLTSNPLGFGDWFKDISERFISTEMKMEQFHNFPIELREIYNKVENIPNYYYRSNLQRAVQVVKRHRDIFYDRSRNVKYKPSSILITALIADSVKDEFNLSIIDIIKVFIHKFKNKQISIMVDNKILNPVDLREDFISNISESEKNIMNSWIADLSNFISIDSEVEFKKSIHNDFNSKMYSDAFYNVNIVNPTKPWRYSE</sequence>
<protein>
    <recommendedName>
        <fullName evidence="9">Cyclic GMP-AMP synthase</fullName>
    </recommendedName>
</protein>
<evidence type="ECO:0000256" key="4">
    <source>
        <dbReference type="ARBA" id="ARBA00022741"/>
    </source>
</evidence>
<evidence type="ECO:0000256" key="8">
    <source>
        <dbReference type="ARBA" id="ARBA00023118"/>
    </source>
</evidence>
<evidence type="ECO:0000256" key="7">
    <source>
        <dbReference type="ARBA" id="ARBA00023080"/>
    </source>
</evidence>
<evidence type="ECO:0000256" key="9">
    <source>
        <dbReference type="ARBA" id="ARBA00044145"/>
    </source>
</evidence>